<evidence type="ECO:0008006" key="5">
    <source>
        <dbReference type="Google" id="ProtNLM"/>
    </source>
</evidence>
<reference evidence="3" key="1">
    <citation type="submission" date="2022-10" db="EMBL/GenBank/DDBJ databases">
        <title>Culturing micro-colonial fungi from biological soil crusts in the Mojave desert and describing Neophaeococcomyces mojavensis, and introducing the new genera and species Taxawa tesnikishii.</title>
        <authorList>
            <person name="Kurbessoian T."/>
            <person name="Stajich J.E."/>
        </authorList>
    </citation>
    <scope>NUCLEOTIDE SEQUENCE</scope>
    <source>
        <strain evidence="3">TK_35</strain>
    </source>
</reference>
<dbReference type="Pfam" id="PF07287">
    <property type="entry name" value="AtuA"/>
    <property type="match status" value="2"/>
</dbReference>
<evidence type="ECO:0000313" key="3">
    <source>
        <dbReference type="EMBL" id="KAJ9634743.1"/>
    </source>
</evidence>
<evidence type="ECO:0000313" key="4">
    <source>
        <dbReference type="Proteomes" id="UP001172681"/>
    </source>
</evidence>
<organism evidence="3 4">
    <name type="scientific">Knufia peltigerae</name>
    <dbReference type="NCBI Taxonomy" id="1002370"/>
    <lineage>
        <taxon>Eukaryota</taxon>
        <taxon>Fungi</taxon>
        <taxon>Dikarya</taxon>
        <taxon>Ascomycota</taxon>
        <taxon>Pezizomycotina</taxon>
        <taxon>Eurotiomycetes</taxon>
        <taxon>Chaetothyriomycetidae</taxon>
        <taxon>Chaetothyriales</taxon>
        <taxon>Trichomeriaceae</taxon>
        <taxon>Knufia</taxon>
    </lineage>
</organism>
<sequence>MSPSAQLKDELKIFTPIGQLGQGFNEEIFWDTVEAGCDAIIADGGSTDSGPGRLALGLPNVPYSRLAKDLELFAKAAHLYNVPSLIGSIGGDGENAHVDKAAEIITEAVKKNGYRPLKIIKIYSEIPKDLIHRKFKAGEISPCGGGVPDLTEHDIDSSTRIVAQMGLEPYLKAMKETPDFDIVIGGRAYDPAPYAAFCLFRGFEDLGVAYSMGKIMECGAQCSIPKSREALAVIRRDSFDIHPLDPKSKCTTLSVASHFLYEKTRPDILHGPGGALHLDRTTYEQLDDGRSVRVADARFVPEPEGEYTVKLEGARVNGYHTIFLGAVRDPILIQQLDSWIEFIETHVHERIKAFGYDYDLKIHRYGVNGVMGPLEPDHARGSKEIFIAGQARAATQDQADQVATMAKFGFTHAPYAGQLATAGNFAWPFTPCEIPMGPCPEFCVYHIMHKVDPVDLFPITVVTAEGDNTHVHTPRPPKPIVEAKSAGAAKVKKPESDKKYWLTPEPAEGTCYLGDVASVLRSKNSGPYELTFDVMFDDKGVYEKVKASGKLSRETVAGLYSVPDDHVTASLFFDQAMAYKATIARPAVSGGFGETDTHGSQQHIPLLYLSMPWGRT</sequence>
<feature type="domain" description="Acyclic terpene utilisation N-terminal" evidence="1">
    <location>
        <begin position="97"/>
        <end position="223"/>
    </location>
</feature>
<dbReference type="InterPro" id="IPR010839">
    <property type="entry name" value="AtuA_N"/>
</dbReference>
<dbReference type="EMBL" id="JAPDRN010000037">
    <property type="protein sequence ID" value="KAJ9634743.1"/>
    <property type="molecule type" value="Genomic_DNA"/>
</dbReference>
<proteinExistence type="predicted"/>
<dbReference type="AlphaFoldDB" id="A0AA38Y5F9"/>
<dbReference type="Pfam" id="PF14330">
    <property type="entry name" value="DUF4387"/>
    <property type="match status" value="1"/>
</dbReference>
<evidence type="ECO:0000259" key="1">
    <source>
        <dbReference type="Pfam" id="PF07287"/>
    </source>
</evidence>
<accession>A0AA38Y5F9</accession>
<evidence type="ECO:0000259" key="2">
    <source>
        <dbReference type="Pfam" id="PF14330"/>
    </source>
</evidence>
<gene>
    <name evidence="3" type="ORF">H2204_006192</name>
</gene>
<protein>
    <recommendedName>
        <fullName evidence="5">Caib baif family enzyme</fullName>
    </recommendedName>
</protein>
<keyword evidence="4" id="KW-1185">Reference proteome</keyword>
<dbReference type="InterPro" id="IPR025496">
    <property type="entry name" value="DUF4387"/>
</dbReference>
<feature type="domain" description="DUF4387" evidence="2">
    <location>
        <begin position="513"/>
        <end position="609"/>
    </location>
</feature>
<feature type="domain" description="Acyclic terpene utilisation N-terminal" evidence="1">
    <location>
        <begin position="249"/>
        <end position="407"/>
    </location>
</feature>
<dbReference type="Proteomes" id="UP001172681">
    <property type="component" value="Unassembled WGS sequence"/>
</dbReference>
<comment type="caution">
    <text evidence="3">The sequence shown here is derived from an EMBL/GenBank/DDBJ whole genome shotgun (WGS) entry which is preliminary data.</text>
</comment>
<name>A0AA38Y5F9_9EURO</name>